<accession>A0A934RN73</accession>
<dbReference type="SUPFAM" id="SSF48695">
    <property type="entry name" value="Multiheme cytochromes"/>
    <property type="match status" value="1"/>
</dbReference>
<dbReference type="InterPro" id="IPR036280">
    <property type="entry name" value="Multihaem_cyt_sf"/>
</dbReference>
<dbReference type="AlphaFoldDB" id="A0A934RN73"/>
<name>A0A934RN73_9BACT</name>
<gene>
    <name evidence="1" type="ORF">JIN78_12550</name>
</gene>
<dbReference type="EMBL" id="JAENIO010000035">
    <property type="protein sequence ID" value="MBK1834892.1"/>
    <property type="molecule type" value="Genomic_DNA"/>
</dbReference>
<comment type="caution">
    <text evidence="1">The sequence shown here is derived from an EMBL/GenBank/DDBJ whole genome shotgun (WGS) entry which is preliminary data.</text>
</comment>
<dbReference type="Proteomes" id="UP000604083">
    <property type="component" value="Unassembled WGS sequence"/>
</dbReference>
<evidence type="ECO:0000313" key="2">
    <source>
        <dbReference type="Proteomes" id="UP000604083"/>
    </source>
</evidence>
<dbReference type="Gene3D" id="3.90.10.10">
    <property type="entry name" value="Cytochrome C3"/>
    <property type="match status" value="2"/>
</dbReference>
<dbReference type="PANTHER" id="PTHR39425:SF1">
    <property type="entry name" value="CYTOCHROME C7-LIKE DOMAIN-CONTAINING PROTEIN"/>
    <property type="match status" value="1"/>
</dbReference>
<proteinExistence type="predicted"/>
<keyword evidence="2" id="KW-1185">Reference proteome</keyword>
<sequence>MANFFPRWSNFTPLKLAICLGAIGFGVTFIFAVYAGPSSQRVGYQPTQPIPYSHDIHVNQLGLDCRYCHSFVEHGAQANVPSANVCWNCHGPNKVKSDSPMLDPLYAAMGVDRSGQETGAPKQPLEWVRVHKAPDYVFFNHSAHVNRGVSCQSCHGDVDEMKVVHHDQSLTMGWCLDCHRAPEEHLRPIEEVTNLDYDVEKYLKANPIKDAEGNAIETQTEFGKFLAAHWNVKPKESCATCHR</sequence>
<dbReference type="PANTHER" id="PTHR39425">
    <property type="entry name" value="LIPOPROTEIN CYTOCHROME C"/>
    <property type="match status" value="1"/>
</dbReference>
<organism evidence="1 2">
    <name type="scientific">Roseibacillus ishigakijimensis</name>
    <dbReference type="NCBI Taxonomy" id="454146"/>
    <lineage>
        <taxon>Bacteria</taxon>
        <taxon>Pseudomonadati</taxon>
        <taxon>Verrucomicrobiota</taxon>
        <taxon>Verrucomicrobiia</taxon>
        <taxon>Verrucomicrobiales</taxon>
        <taxon>Verrucomicrobiaceae</taxon>
        <taxon>Roseibacillus</taxon>
    </lineage>
</organism>
<protein>
    <submittedName>
        <fullName evidence="1">Cytochrome c3 family protein</fullName>
    </submittedName>
</protein>
<dbReference type="CDD" id="cd08168">
    <property type="entry name" value="Cytochrom_C3"/>
    <property type="match status" value="1"/>
</dbReference>
<evidence type="ECO:0000313" key="1">
    <source>
        <dbReference type="EMBL" id="MBK1834892.1"/>
    </source>
</evidence>
<reference evidence="1" key="1">
    <citation type="submission" date="2021-01" db="EMBL/GenBank/DDBJ databases">
        <title>Modified the classification status of verrucomicrobia.</title>
        <authorList>
            <person name="Feng X."/>
        </authorList>
    </citation>
    <scope>NUCLEOTIDE SEQUENCE</scope>
    <source>
        <strain evidence="1">KCTC 12986</strain>
    </source>
</reference>
<dbReference type="RefSeq" id="WP_200392326.1">
    <property type="nucleotide sequence ID" value="NZ_JAENIO010000035.1"/>
</dbReference>